<keyword evidence="2" id="KW-0472">Membrane</keyword>
<protein>
    <submittedName>
        <fullName evidence="3">Uncharacterized protein</fullName>
    </submittedName>
</protein>
<feature type="region of interest" description="Disordered" evidence="1">
    <location>
        <begin position="251"/>
        <end position="278"/>
    </location>
</feature>
<feature type="compositionally biased region" description="Basic and acidic residues" evidence="1">
    <location>
        <begin position="251"/>
        <end position="272"/>
    </location>
</feature>
<dbReference type="Proteomes" id="UP000324800">
    <property type="component" value="Unassembled WGS sequence"/>
</dbReference>
<keyword evidence="2" id="KW-0812">Transmembrane</keyword>
<evidence type="ECO:0000313" key="3">
    <source>
        <dbReference type="EMBL" id="KAA6391598.1"/>
    </source>
</evidence>
<organism evidence="3 4">
    <name type="scientific">Streblomastix strix</name>
    <dbReference type="NCBI Taxonomy" id="222440"/>
    <lineage>
        <taxon>Eukaryota</taxon>
        <taxon>Metamonada</taxon>
        <taxon>Preaxostyla</taxon>
        <taxon>Oxymonadida</taxon>
        <taxon>Streblomastigidae</taxon>
        <taxon>Streblomastix</taxon>
    </lineage>
</organism>
<evidence type="ECO:0000256" key="2">
    <source>
        <dbReference type="SAM" id="Phobius"/>
    </source>
</evidence>
<proteinExistence type="predicted"/>
<accession>A0A5J4W9K0</accession>
<feature type="transmembrane region" description="Helical" evidence="2">
    <location>
        <begin position="128"/>
        <end position="150"/>
    </location>
</feature>
<reference evidence="3 4" key="1">
    <citation type="submission" date="2019-03" db="EMBL/GenBank/DDBJ databases">
        <title>Single cell metagenomics reveals metabolic interactions within the superorganism composed of flagellate Streblomastix strix and complex community of Bacteroidetes bacteria on its surface.</title>
        <authorList>
            <person name="Treitli S.C."/>
            <person name="Kolisko M."/>
            <person name="Husnik F."/>
            <person name="Keeling P."/>
            <person name="Hampl V."/>
        </authorList>
    </citation>
    <scope>NUCLEOTIDE SEQUENCE [LARGE SCALE GENOMIC DNA]</scope>
    <source>
        <strain evidence="3">ST1C</strain>
    </source>
</reference>
<evidence type="ECO:0000313" key="4">
    <source>
        <dbReference type="Proteomes" id="UP000324800"/>
    </source>
</evidence>
<dbReference type="AlphaFoldDB" id="A0A5J4W9K0"/>
<feature type="transmembrane region" description="Helical" evidence="2">
    <location>
        <begin position="88"/>
        <end position="107"/>
    </location>
</feature>
<comment type="caution">
    <text evidence="3">The sequence shown here is derived from an EMBL/GenBank/DDBJ whole genome shotgun (WGS) entry which is preliminary data.</text>
</comment>
<keyword evidence="2" id="KW-1133">Transmembrane helix</keyword>
<gene>
    <name evidence="3" type="ORF">EZS28_012875</name>
</gene>
<sequence>METVKQNELVVKLDCDQDQVKFQLSIQDCFQYEQYQYDELCDTFSDDEFAVEFVCIDEQDCEQDDICCYYNNMDCVGGDEYTSSTNGFGQFASSITFLSILYYAKIFSFSSLQLDFTPSTTLFLSNSVLSASILYLCSTWTLFALVFQTYSPLFFIQKQCEIGGVSDSCAEGSILVTKRYAGECADEKEDSECIAGDFGLICCCQYNDDVYDAYDGNACGDANVSLNVDDHVYDVNAYVYGGESDEIRAAEEGGDKEGVEQDKGKVDVRGDEGDGLTEEQLGDDNGECVAWKLTNCDDEFDVYDMGDFCCCCVGYCWLDYYCCCCAYQFFLFDYYLTADIGIQDVADLRMKKMKVQTMKMTNMKKVNIMQKLMILIVIQLRSYPITPKNVELGDDVWDMLGDDDDDEKGEFDTDGESDYGIYCIYTRPLSICKELDIELESKVGELVGLKPGDWLSEGDCADKDGVQPDEDGDTGVIDDVYECVVSLWDECVDLDEKDCLFLRSSNGVLPDMKADVDIPEKGDVDCCVMGIDGLDVCYIGSGDCDNVSCLVDGDKPQYRSGDEDSCGYFKLVIVNMKHTLVKLVGTLIVEVMDELMDVLIMICDCQQSQDSYIQVNDCSPPFQIASGDCILLAYETFADNYDYENRCYVTVGEYEVGVPNCGDLNGVGEFCFCEKSIGLSYCQNCLYYC</sequence>
<name>A0A5J4W9K0_9EUKA</name>
<dbReference type="EMBL" id="SNRW01002828">
    <property type="protein sequence ID" value="KAA6391598.1"/>
    <property type="molecule type" value="Genomic_DNA"/>
</dbReference>
<evidence type="ECO:0000256" key="1">
    <source>
        <dbReference type="SAM" id="MobiDB-lite"/>
    </source>
</evidence>